<dbReference type="AlphaFoldDB" id="A0A0E9RB29"/>
<reference evidence="1" key="2">
    <citation type="journal article" date="2015" name="Fish Shellfish Immunol.">
        <title>Early steps in the European eel (Anguilla anguilla)-Vibrio vulnificus interaction in the gills: Role of the RtxA13 toxin.</title>
        <authorList>
            <person name="Callol A."/>
            <person name="Pajuelo D."/>
            <person name="Ebbesson L."/>
            <person name="Teles M."/>
            <person name="MacKenzie S."/>
            <person name="Amaro C."/>
        </authorList>
    </citation>
    <scope>NUCLEOTIDE SEQUENCE</scope>
</reference>
<sequence length="64" mass="7169">MDSQICTRFCGKVGHEPKKRSPVYVWVCAWMHAHIDVCACAVAAIGDSHFLTRSVQFCEKVFAP</sequence>
<organism evidence="1">
    <name type="scientific">Anguilla anguilla</name>
    <name type="common">European freshwater eel</name>
    <name type="synonym">Muraena anguilla</name>
    <dbReference type="NCBI Taxonomy" id="7936"/>
    <lineage>
        <taxon>Eukaryota</taxon>
        <taxon>Metazoa</taxon>
        <taxon>Chordata</taxon>
        <taxon>Craniata</taxon>
        <taxon>Vertebrata</taxon>
        <taxon>Euteleostomi</taxon>
        <taxon>Actinopterygii</taxon>
        <taxon>Neopterygii</taxon>
        <taxon>Teleostei</taxon>
        <taxon>Anguilliformes</taxon>
        <taxon>Anguillidae</taxon>
        <taxon>Anguilla</taxon>
    </lineage>
</organism>
<accession>A0A0E9RB29</accession>
<reference evidence="1" key="1">
    <citation type="submission" date="2014-11" db="EMBL/GenBank/DDBJ databases">
        <authorList>
            <person name="Amaro Gonzalez C."/>
        </authorList>
    </citation>
    <scope>NUCLEOTIDE SEQUENCE</scope>
</reference>
<evidence type="ECO:0000313" key="1">
    <source>
        <dbReference type="EMBL" id="JAH25553.1"/>
    </source>
</evidence>
<protein>
    <submittedName>
        <fullName evidence="1">Uncharacterized protein</fullName>
    </submittedName>
</protein>
<dbReference type="EMBL" id="GBXM01083024">
    <property type="protein sequence ID" value="JAH25553.1"/>
    <property type="molecule type" value="Transcribed_RNA"/>
</dbReference>
<name>A0A0E9RB29_ANGAN</name>
<proteinExistence type="predicted"/>